<dbReference type="EMBL" id="MLYV02001198">
    <property type="protein sequence ID" value="PSR72266.1"/>
    <property type="molecule type" value="Genomic_DNA"/>
</dbReference>
<feature type="domain" description="GST N-terminal" evidence="1">
    <location>
        <begin position="15"/>
        <end position="81"/>
    </location>
</feature>
<keyword evidence="3" id="KW-1185">Reference proteome</keyword>
<reference evidence="2 3" key="1">
    <citation type="submission" date="2018-02" db="EMBL/GenBank/DDBJ databases">
        <title>Genome sequence of the basidiomycete white-rot fungus Phlebia centrifuga.</title>
        <authorList>
            <person name="Granchi Z."/>
            <person name="Peng M."/>
            <person name="de Vries R.P."/>
            <person name="Hilden K."/>
            <person name="Makela M.R."/>
            <person name="Grigoriev I."/>
            <person name="Riley R."/>
        </authorList>
    </citation>
    <scope>NUCLEOTIDE SEQUENCE [LARGE SCALE GENOMIC DNA]</scope>
    <source>
        <strain evidence="2 3">FBCC195</strain>
    </source>
</reference>
<gene>
    <name evidence="2" type="ORF">PHLCEN_2v11858</name>
</gene>
<dbReference type="Pfam" id="PF13409">
    <property type="entry name" value="GST_N_2"/>
    <property type="match status" value="1"/>
</dbReference>
<accession>A0A2R6NIS4</accession>
<proteinExistence type="predicted"/>
<dbReference type="STRING" id="98765.A0A2R6NIS4"/>
<protein>
    <recommendedName>
        <fullName evidence="1">GST N-terminal domain-containing protein</fullName>
    </recommendedName>
</protein>
<sequence length="123" mass="13852">MRNLLCLGTGYGRYSLNYKGLPYRTEWVEYPDIEVLCIRIGAPPTSTKHGRPRYTLPVIYDPSTNSVISDSVDIAKYLDETYPDTPKLLPAGTEAFQAMFLDSVWPSIGFPALKIFVSRTVWG</sequence>
<dbReference type="Gene3D" id="3.40.30.10">
    <property type="entry name" value="Glutaredoxin"/>
    <property type="match status" value="1"/>
</dbReference>
<dbReference type="SUPFAM" id="SSF52833">
    <property type="entry name" value="Thioredoxin-like"/>
    <property type="match status" value="1"/>
</dbReference>
<dbReference type="AlphaFoldDB" id="A0A2R6NIS4"/>
<comment type="caution">
    <text evidence="2">The sequence shown here is derived from an EMBL/GenBank/DDBJ whole genome shotgun (WGS) entry which is preliminary data.</text>
</comment>
<evidence type="ECO:0000259" key="1">
    <source>
        <dbReference type="Pfam" id="PF13409"/>
    </source>
</evidence>
<dbReference type="InterPro" id="IPR004045">
    <property type="entry name" value="Glutathione_S-Trfase_N"/>
</dbReference>
<dbReference type="InterPro" id="IPR036249">
    <property type="entry name" value="Thioredoxin-like_sf"/>
</dbReference>
<evidence type="ECO:0000313" key="2">
    <source>
        <dbReference type="EMBL" id="PSR72266.1"/>
    </source>
</evidence>
<dbReference type="Proteomes" id="UP000186601">
    <property type="component" value="Unassembled WGS sequence"/>
</dbReference>
<dbReference type="OrthoDB" id="4951845at2759"/>
<organism evidence="2 3">
    <name type="scientific">Hermanssonia centrifuga</name>
    <dbReference type="NCBI Taxonomy" id="98765"/>
    <lineage>
        <taxon>Eukaryota</taxon>
        <taxon>Fungi</taxon>
        <taxon>Dikarya</taxon>
        <taxon>Basidiomycota</taxon>
        <taxon>Agaricomycotina</taxon>
        <taxon>Agaricomycetes</taxon>
        <taxon>Polyporales</taxon>
        <taxon>Meruliaceae</taxon>
        <taxon>Hermanssonia</taxon>
    </lineage>
</organism>
<name>A0A2R6NIS4_9APHY</name>
<evidence type="ECO:0000313" key="3">
    <source>
        <dbReference type="Proteomes" id="UP000186601"/>
    </source>
</evidence>